<evidence type="ECO:0000256" key="5">
    <source>
        <dbReference type="SAM" id="Coils"/>
    </source>
</evidence>
<feature type="compositionally biased region" description="Basic and acidic residues" evidence="6">
    <location>
        <begin position="149"/>
        <end position="169"/>
    </location>
</feature>
<dbReference type="PRINTS" id="PR02083">
    <property type="entry name" value="GKINASEAP1"/>
</dbReference>
<evidence type="ECO:0000256" key="4">
    <source>
        <dbReference type="ARBA" id="ARBA00023054"/>
    </source>
</evidence>
<feature type="region of interest" description="Disordered" evidence="6">
    <location>
        <begin position="1"/>
        <end position="101"/>
    </location>
</feature>
<feature type="region of interest" description="Disordered" evidence="6">
    <location>
        <begin position="127"/>
        <end position="190"/>
    </location>
</feature>
<dbReference type="Proteomes" id="UP000030746">
    <property type="component" value="Unassembled WGS sequence"/>
</dbReference>
<reference evidence="7 8" key="1">
    <citation type="journal article" date="2013" name="Nature">
        <title>Insights into bilaterian evolution from three spiralian genomes.</title>
        <authorList>
            <person name="Simakov O."/>
            <person name="Marletaz F."/>
            <person name="Cho S.J."/>
            <person name="Edsinger-Gonzales E."/>
            <person name="Havlak P."/>
            <person name="Hellsten U."/>
            <person name="Kuo D.H."/>
            <person name="Larsson T."/>
            <person name="Lv J."/>
            <person name="Arendt D."/>
            <person name="Savage R."/>
            <person name="Osoegawa K."/>
            <person name="de Jong P."/>
            <person name="Grimwood J."/>
            <person name="Chapman J.A."/>
            <person name="Shapiro H."/>
            <person name="Aerts A."/>
            <person name="Otillar R.P."/>
            <person name="Terry A.Y."/>
            <person name="Boore J.L."/>
            <person name="Grigoriev I.V."/>
            <person name="Lindberg D.R."/>
            <person name="Seaver E.C."/>
            <person name="Weisblat D.A."/>
            <person name="Putnam N.H."/>
            <person name="Rokhsar D.S."/>
        </authorList>
    </citation>
    <scope>NUCLEOTIDE SEQUENCE [LARGE SCALE GENOMIC DNA]</scope>
</reference>
<dbReference type="HOGENOM" id="CLU_065161_0_0_1"/>
<dbReference type="EMBL" id="KB202752">
    <property type="protein sequence ID" value="ESO88158.1"/>
    <property type="molecule type" value="Genomic_DNA"/>
</dbReference>
<dbReference type="PANTHER" id="PTHR14899:SF0">
    <property type="entry name" value="G KINASE-ANCHORING PROTEIN 1"/>
    <property type="match status" value="1"/>
</dbReference>
<proteinExistence type="inferred from homology"/>
<comment type="similarity">
    <text evidence="2">Belongs to the GKAP1 family.</text>
</comment>
<dbReference type="CTD" id="20249622"/>
<protein>
    <recommendedName>
        <fullName evidence="9">G kinase-anchoring protein 1</fullName>
    </recommendedName>
</protein>
<dbReference type="AlphaFoldDB" id="V3ZAY7"/>
<keyword evidence="4 5" id="KW-0175">Coiled coil</keyword>
<feature type="coiled-coil region" evidence="5">
    <location>
        <begin position="297"/>
        <end position="324"/>
    </location>
</feature>
<dbReference type="RefSeq" id="XP_009061184.1">
    <property type="nucleotide sequence ID" value="XM_009062936.1"/>
</dbReference>
<dbReference type="GO" id="GO:0007165">
    <property type="term" value="P:signal transduction"/>
    <property type="evidence" value="ECO:0007669"/>
    <property type="project" value="InterPro"/>
</dbReference>
<dbReference type="KEGG" id="lgi:LOTGIDRAFT_234719"/>
<dbReference type="STRING" id="225164.V3ZAY7"/>
<dbReference type="OMA" id="FNSMGTS"/>
<gene>
    <name evidence="7" type="ORF">LOTGIDRAFT_234719</name>
</gene>
<keyword evidence="3" id="KW-0333">Golgi apparatus</keyword>
<feature type="compositionally biased region" description="Basic and acidic residues" evidence="6">
    <location>
        <begin position="131"/>
        <end position="140"/>
    </location>
</feature>
<dbReference type="InterPro" id="IPR026109">
    <property type="entry name" value="GKAP1"/>
</dbReference>
<evidence type="ECO:0000256" key="6">
    <source>
        <dbReference type="SAM" id="MobiDB-lite"/>
    </source>
</evidence>
<dbReference type="PANTHER" id="PTHR14899">
    <property type="entry name" value="G KINASE ANCHORING PROTEIN 1"/>
    <property type="match status" value="1"/>
</dbReference>
<evidence type="ECO:0000256" key="1">
    <source>
        <dbReference type="ARBA" id="ARBA00004555"/>
    </source>
</evidence>
<accession>V3ZAY7</accession>
<dbReference type="GeneID" id="20249622"/>
<dbReference type="GO" id="GO:0005794">
    <property type="term" value="C:Golgi apparatus"/>
    <property type="evidence" value="ECO:0007669"/>
    <property type="project" value="UniProtKB-SubCell"/>
</dbReference>
<evidence type="ECO:0008006" key="9">
    <source>
        <dbReference type="Google" id="ProtNLM"/>
    </source>
</evidence>
<comment type="subcellular location">
    <subcellularLocation>
        <location evidence="1">Golgi apparatus</location>
    </subcellularLocation>
</comment>
<feature type="compositionally biased region" description="Low complexity" evidence="6">
    <location>
        <begin position="28"/>
        <end position="42"/>
    </location>
</feature>
<evidence type="ECO:0000313" key="8">
    <source>
        <dbReference type="Proteomes" id="UP000030746"/>
    </source>
</evidence>
<sequence length="326" mass="38007">MARVQESRFAALMNDDKKSDKQKKNKKPPQQNQNQQQQQSKQTNKKNKKKSKDQGQNNNDQATGRQHLSSVNSNDSVNENTNNVEEWNQWVSRDAENTEEAYEKDLEAALLLSKLEIEEKKHLKKLVKTTENGKAEESNQSKKKKKKVMSLEEFKSTDLEHKESEKSESPDPVTPTKKIPPHKANDKYFDKVEDDVSKILRKEKIQEEYKKHYAQESVMASKYQAVIEEKSDEISKLKEQYEKLAEEHKKVKKRNKQLCFILAEGEMKDKTEVLLQVEELSHVKDELTDQICFYWEVAELTAELEKERSKVHSLKSELDKVKGKGK</sequence>
<feature type="compositionally biased region" description="Low complexity" evidence="6">
    <location>
        <begin position="69"/>
        <end position="88"/>
    </location>
</feature>
<keyword evidence="8" id="KW-1185">Reference proteome</keyword>
<evidence type="ECO:0000256" key="2">
    <source>
        <dbReference type="ARBA" id="ARBA00006662"/>
    </source>
</evidence>
<dbReference type="OrthoDB" id="5864420at2759"/>
<evidence type="ECO:0000256" key="3">
    <source>
        <dbReference type="ARBA" id="ARBA00023034"/>
    </source>
</evidence>
<evidence type="ECO:0000313" key="7">
    <source>
        <dbReference type="EMBL" id="ESO88158.1"/>
    </source>
</evidence>
<organism evidence="7 8">
    <name type="scientific">Lottia gigantea</name>
    <name type="common">Giant owl limpet</name>
    <dbReference type="NCBI Taxonomy" id="225164"/>
    <lineage>
        <taxon>Eukaryota</taxon>
        <taxon>Metazoa</taxon>
        <taxon>Spiralia</taxon>
        <taxon>Lophotrochozoa</taxon>
        <taxon>Mollusca</taxon>
        <taxon>Gastropoda</taxon>
        <taxon>Patellogastropoda</taxon>
        <taxon>Lottioidea</taxon>
        <taxon>Lottiidae</taxon>
        <taxon>Lottia</taxon>
    </lineage>
</organism>
<feature type="coiled-coil region" evidence="5">
    <location>
        <begin position="220"/>
        <end position="254"/>
    </location>
</feature>
<name>V3ZAY7_LOTGI</name>